<dbReference type="Proteomes" id="UP000050360">
    <property type="component" value="Unassembled WGS sequence"/>
</dbReference>
<feature type="non-terminal residue" evidence="1">
    <location>
        <position position="78"/>
    </location>
</feature>
<comment type="caution">
    <text evidence="1">The sequence shown here is derived from an EMBL/GenBank/DDBJ whole genome shotgun (WGS) entry which is preliminary data.</text>
</comment>
<accession>A0A0P8CLS9</accession>
<protein>
    <submittedName>
        <fullName evidence="1">Heterodisulfide reductase, subunit A/methylviologen reducing hydrogenase, subunit delta</fullName>
    </submittedName>
</protein>
<sequence>MSDNKGDEKPVESKVDQEEKRVGVFVCECGVNIGGVVNTKAVAEYIGTLPGVKVTSVNKFTCSDSGQADIQSKIKEHN</sequence>
<gene>
    <name evidence="1" type="ORF">MPEBLZ_01183</name>
</gene>
<name>A0A0P8CLS9_9EURY</name>
<proteinExistence type="predicted"/>
<reference evidence="1 2" key="1">
    <citation type="submission" date="2015-09" db="EMBL/GenBank/DDBJ databases">
        <title>A metagenomics-based metabolic model of nitrate-dependent anaerobic oxidation of methane by Methanoperedens-like archaea.</title>
        <authorList>
            <person name="Arshad A."/>
            <person name="Speth D.R."/>
            <person name="De Graaf R.M."/>
            <person name="Op Den Camp H.J."/>
            <person name="Jetten M.S."/>
            <person name="Welte C.U."/>
        </authorList>
    </citation>
    <scope>NUCLEOTIDE SEQUENCE [LARGE SCALE GENOMIC DNA]</scope>
</reference>
<organism evidence="1 2">
    <name type="scientific">Candidatus Methanoperedens nitratireducens</name>
    <dbReference type="NCBI Taxonomy" id="1392998"/>
    <lineage>
        <taxon>Archaea</taxon>
        <taxon>Methanobacteriati</taxon>
        <taxon>Methanobacteriota</taxon>
        <taxon>Stenosarchaea group</taxon>
        <taxon>Methanomicrobia</taxon>
        <taxon>Methanosarcinales</taxon>
        <taxon>ANME-2 cluster</taxon>
        <taxon>Candidatus Methanoperedentaceae</taxon>
        <taxon>Candidatus Methanoperedens</taxon>
    </lineage>
</organism>
<evidence type="ECO:0000313" key="2">
    <source>
        <dbReference type="Proteomes" id="UP000050360"/>
    </source>
</evidence>
<dbReference type="AlphaFoldDB" id="A0A0P8CLS9"/>
<evidence type="ECO:0000313" key="1">
    <source>
        <dbReference type="EMBL" id="KPQ44252.1"/>
    </source>
</evidence>
<dbReference type="EMBL" id="LKCM01000101">
    <property type="protein sequence ID" value="KPQ44252.1"/>
    <property type="molecule type" value="Genomic_DNA"/>
</dbReference>